<dbReference type="SUPFAM" id="SSF53448">
    <property type="entry name" value="Nucleotide-diphospho-sugar transferases"/>
    <property type="match status" value="1"/>
</dbReference>
<evidence type="ECO:0000313" key="5">
    <source>
        <dbReference type="EMBL" id="OGG49589.1"/>
    </source>
</evidence>
<evidence type="ECO:0000256" key="2">
    <source>
        <dbReference type="ARBA" id="ARBA00022676"/>
    </source>
</evidence>
<reference evidence="5 6" key="1">
    <citation type="journal article" date="2016" name="Nat. Commun.">
        <title>Thousands of microbial genomes shed light on interconnected biogeochemical processes in an aquifer system.</title>
        <authorList>
            <person name="Anantharaman K."/>
            <person name="Brown C.T."/>
            <person name="Hug L.A."/>
            <person name="Sharon I."/>
            <person name="Castelle C.J."/>
            <person name="Probst A.J."/>
            <person name="Thomas B.C."/>
            <person name="Singh A."/>
            <person name="Wilkins M.J."/>
            <person name="Karaoz U."/>
            <person name="Brodie E.L."/>
            <person name="Williams K.H."/>
            <person name="Hubbard S.S."/>
            <person name="Banfield J.F."/>
        </authorList>
    </citation>
    <scope>NUCLEOTIDE SEQUENCE [LARGE SCALE GENOMIC DNA]</scope>
    <source>
        <strain evidence="6">RIFCSPLOWO2_12_FULL_64_10</strain>
    </source>
</reference>
<evidence type="ECO:0000259" key="4">
    <source>
        <dbReference type="Pfam" id="PF00535"/>
    </source>
</evidence>
<dbReference type="EMBL" id="MFKF01000228">
    <property type="protein sequence ID" value="OGG49589.1"/>
    <property type="molecule type" value="Genomic_DNA"/>
</dbReference>
<dbReference type="GO" id="GO:0006506">
    <property type="term" value="P:GPI anchor biosynthetic process"/>
    <property type="evidence" value="ECO:0007669"/>
    <property type="project" value="TreeGrafter"/>
</dbReference>
<dbReference type="GO" id="GO:0035269">
    <property type="term" value="P:protein O-linked glycosylation via mannose"/>
    <property type="evidence" value="ECO:0007669"/>
    <property type="project" value="TreeGrafter"/>
</dbReference>
<keyword evidence="3" id="KW-0808">Transferase</keyword>
<dbReference type="GO" id="GO:0004582">
    <property type="term" value="F:dolichyl-phosphate beta-D-mannosyltransferase activity"/>
    <property type="evidence" value="ECO:0007669"/>
    <property type="project" value="InterPro"/>
</dbReference>
<evidence type="ECO:0000313" key="6">
    <source>
        <dbReference type="Proteomes" id="UP000178606"/>
    </source>
</evidence>
<comment type="similarity">
    <text evidence="1">Belongs to the glycosyltransferase 2 family.</text>
</comment>
<gene>
    <name evidence="5" type="ORF">A3F84_07240</name>
</gene>
<evidence type="ECO:0000256" key="3">
    <source>
        <dbReference type="ARBA" id="ARBA00022679"/>
    </source>
</evidence>
<keyword evidence="2" id="KW-0328">Glycosyltransferase</keyword>
<dbReference type="InterPro" id="IPR039528">
    <property type="entry name" value="DPM1-like"/>
</dbReference>
<dbReference type="GO" id="GO:0016020">
    <property type="term" value="C:membrane"/>
    <property type="evidence" value="ECO:0007669"/>
    <property type="project" value="GOC"/>
</dbReference>
<dbReference type="Gene3D" id="3.90.550.10">
    <property type="entry name" value="Spore Coat Polysaccharide Biosynthesis Protein SpsA, Chain A"/>
    <property type="match status" value="1"/>
</dbReference>
<name>A0A1F6CK41_HANXR</name>
<dbReference type="InterPro" id="IPR029044">
    <property type="entry name" value="Nucleotide-diphossugar_trans"/>
</dbReference>
<evidence type="ECO:0000256" key="1">
    <source>
        <dbReference type="ARBA" id="ARBA00006739"/>
    </source>
</evidence>
<sequence length="249" mass="28671">MPDPRFRISLITPTYNERENIPLLAEEVFAIVRQRPDIDLELIVVDDNSPDGTGEVAERLRDRYPIRVIHRAGRFGLGSAVMEGFRASDRPLLGVMDADLSHDPAVLPDLITQLERYDITVGSRYNPESRVEKWPWHRKLISQTGVFFARMLTGVHDPLSGYFFLHRSVIEGLQLTSPGFKILLEILVKGDYASTLEIPFIFRDREYSSSKLNFKEYLLFTKQLLVFALRPRSRRRRAVRRAADADKLS</sequence>
<dbReference type="Pfam" id="PF00535">
    <property type="entry name" value="Glycos_transf_2"/>
    <property type="match status" value="1"/>
</dbReference>
<comment type="caution">
    <text evidence="5">The sequence shown here is derived from an EMBL/GenBank/DDBJ whole genome shotgun (WGS) entry which is preliminary data.</text>
</comment>
<proteinExistence type="inferred from homology"/>
<dbReference type="PANTHER" id="PTHR43398:SF1">
    <property type="entry name" value="DOLICHOL-PHOSPHATE MANNOSYLTRANSFERASE SUBUNIT 1"/>
    <property type="match status" value="1"/>
</dbReference>
<accession>A0A1F6CK41</accession>
<dbReference type="Proteomes" id="UP000178606">
    <property type="component" value="Unassembled WGS sequence"/>
</dbReference>
<dbReference type="InterPro" id="IPR001173">
    <property type="entry name" value="Glyco_trans_2-like"/>
</dbReference>
<dbReference type="CDD" id="cd06442">
    <property type="entry name" value="DPM1_like"/>
    <property type="match status" value="1"/>
</dbReference>
<feature type="domain" description="Glycosyltransferase 2-like" evidence="4">
    <location>
        <begin position="9"/>
        <end position="171"/>
    </location>
</feature>
<dbReference type="GO" id="GO:0006488">
    <property type="term" value="P:dolichol-linked oligosaccharide biosynthetic process"/>
    <property type="evidence" value="ECO:0007669"/>
    <property type="project" value="TreeGrafter"/>
</dbReference>
<organism evidence="5 6">
    <name type="scientific">Handelsmanbacteria sp. (strain RIFCSPLOWO2_12_FULL_64_10)</name>
    <dbReference type="NCBI Taxonomy" id="1817868"/>
    <lineage>
        <taxon>Bacteria</taxon>
        <taxon>Candidatus Handelsmaniibacteriota</taxon>
    </lineage>
</organism>
<dbReference type="AlphaFoldDB" id="A0A1F6CK41"/>
<dbReference type="PANTHER" id="PTHR43398">
    <property type="entry name" value="DOLICHOL-PHOSPHATE MANNOSYLTRANSFERASE SUBUNIT 1"/>
    <property type="match status" value="1"/>
</dbReference>
<protein>
    <recommendedName>
        <fullName evidence="4">Glycosyltransferase 2-like domain-containing protein</fullName>
    </recommendedName>
</protein>